<protein>
    <submittedName>
        <fullName evidence="2">Uncharacterized protein</fullName>
    </submittedName>
</protein>
<dbReference type="EMBL" id="BLLF01001552">
    <property type="protein sequence ID" value="GFH19983.1"/>
    <property type="molecule type" value="Genomic_DNA"/>
</dbReference>
<proteinExistence type="predicted"/>
<organism evidence="2 3">
    <name type="scientific">Haematococcus lacustris</name>
    <name type="common">Green alga</name>
    <name type="synonym">Haematococcus pluvialis</name>
    <dbReference type="NCBI Taxonomy" id="44745"/>
    <lineage>
        <taxon>Eukaryota</taxon>
        <taxon>Viridiplantae</taxon>
        <taxon>Chlorophyta</taxon>
        <taxon>core chlorophytes</taxon>
        <taxon>Chlorophyceae</taxon>
        <taxon>CS clade</taxon>
        <taxon>Chlamydomonadales</taxon>
        <taxon>Haematococcaceae</taxon>
        <taxon>Haematococcus</taxon>
    </lineage>
</organism>
<gene>
    <name evidence="2" type="ORF">HaLaN_17027</name>
</gene>
<accession>A0A699ZBH8</accession>
<name>A0A699ZBH8_HAELA</name>
<feature type="compositionally biased region" description="Low complexity" evidence="1">
    <location>
        <begin position="12"/>
        <end position="44"/>
    </location>
</feature>
<reference evidence="2 3" key="1">
    <citation type="submission" date="2020-02" db="EMBL/GenBank/DDBJ databases">
        <title>Draft genome sequence of Haematococcus lacustris strain NIES-144.</title>
        <authorList>
            <person name="Morimoto D."/>
            <person name="Nakagawa S."/>
            <person name="Yoshida T."/>
            <person name="Sawayama S."/>
        </authorList>
    </citation>
    <scope>NUCLEOTIDE SEQUENCE [LARGE SCALE GENOMIC DNA]</scope>
    <source>
        <strain evidence="2 3">NIES-144</strain>
    </source>
</reference>
<sequence>MDRFVQARLVCNTSKSATSDSANTSSAGNSSGDNRSSDDGSANNEELGQQPVWLAAPG</sequence>
<evidence type="ECO:0000313" key="2">
    <source>
        <dbReference type="EMBL" id="GFH19983.1"/>
    </source>
</evidence>
<feature type="non-terminal residue" evidence="2">
    <location>
        <position position="1"/>
    </location>
</feature>
<evidence type="ECO:0000256" key="1">
    <source>
        <dbReference type="SAM" id="MobiDB-lite"/>
    </source>
</evidence>
<dbReference type="AlphaFoldDB" id="A0A699ZBH8"/>
<dbReference type="Proteomes" id="UP000485058">
    <property type="component" value="Unassembled WGS sequence"/>
</dbReference>
<feature type="region of interest" description="Disordered" evidence="1">
    <location>
        <begin position="1"/>
        <end position="58"/>
    </location>
</feature>
<keyword evidence="3" id="KW-1185">Reference proteome</keyword>
<evidence type="ECO:0000313" key="3">
    <source>
        <dbReference type="Proteomes" id="UP000485058"/>
    </source>
</evidence>
<comment type="caution">
    <text evidence="2">The sequence shown here is derived from an EMBL/GenBank/DDBJ whole genome shotgun (WGS) entry which is preliminary data.</text>
</comment>